<keyword evidence="1" id="KW-0732">Signal</keyword>
<name>A0A426XZI4_ENSVE</name>
<evidence type="ECO:0000256" key="1">
    <source>
        <dbReference type="SAM" id="SignalP"/>
    </source>
</evidence>
<feature type="chain" id="PRO_5019430393" description="Secreted protein" evidence="1">
    <location>
        <begin position="25"/>
        <end position="84"/>
    </location>
</feature>
<gene>
    <name evidence="2" type="ORF">B296_00041426</name>
</gene>
<feature type="signal peptide" evidence="1">
    <location>
        <begin position="1"/>
        <end position="24"/>
    </location>
</feature>
<reference evidence="2 3" key="1">
    <citation type="journal article" date="2014" name="Agronomy (Basel)">
        <title>A Draft Genome Sequence for Ensete ventricosum, the Drought-Tolerant Tree Against Hunger.</title>
        <authorList>
            <person name="Harrison J."/>
            <person name="Moore K.A."/>
            <person name="Paszkiewicz K."/>
            <person name="Jones T."/>
            <person name="Grant M."/>
            <person name="Ambacheew D."/>
            <person name="Muzemil S."/>
            <person name="Studholme D.J."/>
        </authorList>
    </citation>
    <scope>NUCLEOTIDE SEQUENCE [LARGE SCALE GENOMIC DNA]</scope>
</reference>
<dbReference type="EMBL" id="AMZH03016156">
    <property type="protein sequence ID" value="RRT44925.1"/>
    <property type="molecule type" value="Genomic_DNA"/>
</dbReference>
<evidence type="ECO:0000313" key="3">
    <source>
        <dbReference type="Proteomes" id="UP000287651"/>
    </source>
</evidence>
<dbReference type="AlphaFoldDB" id="A0A426XZI4"/>
<evidence type="ECO:0000313" key="2">
    <source>
        <dbReference type="EMBL" id="RRT44925.1"/>
    </source>
</evidence>
<accession>A0A426XZI4</accession>
<dbReference type="Proteomes" id="UP000287651">
    <property type="component" value="Unassembled WGS sequence"/>
</dbReference>
<organism evidence="2 3">
    <name type="scientific">Ensete ventricosum</name>
    <name type="common">Abyssinian banana</name>
    <name type="synonym">Musa ensete</name>
    <dbReference type="NCBI Taxonomy" id="4639"/>
    <lineage>
        <taxon>Eukaryota</taxon>
        <taxon>Viridiplantae</taxon>
        <taxon>Streptophyta</taxon>
        <taxon>Embryophyta</taxon>
        <taxon>Tracheophyta</taxon>
        <taxon>Spermatophyta</taxon>
        <taxon>Magnoliopsida</taxon>
        <taxon>Liliopsida</taxon>
        <taxon>Zingiberales</taxon>
        <taxon>Musaceae</taxon>
        <taxon>Ensete</taxon>
    </lineage>
</organism>
<evidence type="ECO:0008006" key="4">
    <source>
        <dbReference type="Google" id="ProtNLM"/>
    </source>
</evidence>
<comment type="caution">
    <text evidence="2">The sequence shown here is derived from an EMBL/GenBank/DDBJ whole genome shotgun (WGS) entry which is preliminary data.</text>
</comment>
<protein>
    <recommendedName>
        <fullName evidence="4">Secreted protein</fullName>
    </recommendedName>
</protein>
<proteinExistence type="predicted"/>
<sequence>MACGRGRCEVFLLLFFIFSSSSSSLFLPQSIADNRFLPQSTVDGRFWRYRPVAGGPRTGNLADRYRSVWKTLVKMTPIVTNKIM</sequence>